<dbReference type="OrthoDB" id="277011at2759"/>
<feature type="compositionally biased region" description="Low complexity" evidence="1">
    <location>
        <begin position="428"/>
        <end position="443"/>
    </location>
</feature>
<dbReference type="InterPro" id="IPR023214">
    <property type="entry name" value="HAD_sf"/>
</dbReference>
<feature type="compositionally biased region" description="Low complexity" evidence="1">
    <location>
        <begin position="61"/>
        <end position="90"/>
    </location>
</feature>
<gene>
    <name evidence="3" type="ORF">HYH02_005005</name>
</gene>
<feature type="compositionally biased region" description="Basic and acidic residues" evidence="1">
    <location>
        <begin position="674"/>
        <end position="686"/>
    </location>
</feature>
<feature type="region of interest" description="Disordered" evidence="1">
    <location>
        <begin position="563"/>
        <end position="623"/>
    </location>
</feature>
<evidence type="ECO:0000313" key="4">
    <source>
        <dbReference type="Proteomes" id="UP000613740"/>
    </source>
</evidence>
<feature type="compositionally biased region" description="Low complexity" evidence="1">
    <location>
        <begin position="317"/>
        <end position="329"/>
    </location>
</feature>
<dbReference type="Pfam" id="PF03031">
    <property type="entry name" value="NIF"/>
    <property type="match status" value="1"/>
</dbReference>
<dbReference type="SUPFAM" id="SSF56784">
    <property type="entry name" value="HAD-like"/>
    <property type="match status" value="1"/>
</dbReference>
<dbReference type="AlphaFoldDB" id="A0A836B8N1"/>
<proteinExistence type="predicted"/>
<feature type="compositionally biased region" description="Gly residues" evidence="1">
    <location>
        <begin position="349"/>
        <end position="359"/>
    </location>
</feature>
<evidence type="ECO:0000313" key="3">
    <source>
        <dbReference type="EMBL" id="KAG2450504.1"/>
    </source>
</evidence>
<feature type="compositionally biased region" description="Acidic residues" evidence="1">
    <location>
        <begin position="38"/>
        <end position="59"/>
    </location>
</feature>
<protein>
    <recommendedName>
        <fullName evidence="2">FCP1 homology domain-containing protein</fullName>
    </recommendedName>
</protein>
<evidence type="ECO:0000259" key="2">
    <source>
        <dbReference type="PROSITE" id="PS50969"/>
    </source>
</evidence>
<dbReference type="InterPro" id="IPR036412">
    <property type="entry name" value="HAD-like_sf"/>
</dbReference>
<accession>A0A836B8N1</accession>
<keyword evidence="4" id="KW-1185">Reference proteome</keyword>
<dbReference type="InterPro" id="IPR004274">
    <property type="entry name" value="FCP1_dom"/>
</dbReference>
<dbReference type="Gene3D" id="3.40.50.1000">
    <property type="entry name" value="HAD superfamily/HAD-like"/>
    <property type="match status" value="1"/>
</dbReference>
<name>A0A836B8N1_9CHLO</name>
<sequence>MGSGSLGAAAEGTPPDCSPAKVATPCPPAALSHGGAGDEGDDDCGGSCGTEEDIEEDPDCATTLSSTTATDATSADGSPSESEPLTPSTPQRLPLSVPLLPPAEDPNRMTLVLDLDGTLIASEDEPHAPVPFDYCVDEERFVWLRPGLRRFLESVRPMFEVVLFTAAGESWATCAMQRIDPDGRIFDTRLYRDHTVSHDDWPWVKDLSRLGRDLARVVIVDDNPLMFMYQPDNALHVAPYDPQVTGHRDDVLEQVLDVLMHKVLPAEDVREVLKHMKDPISPSCVASRRHVAAKAPAGAAPMSAVKSFLRMNQTIGGSSSGCSASQQQHGSRRRGGNQGDVTASRGAAGHQGGGVGGAPGSSSGRSGRRSRRGGKDGLVHGQQQAQPHSLQVGAHARDQGQHGASGGGGNRSKRRSRSQRLAAKSNDATAAAQPQAQTEKQAINAGRRAAVVAQQSASTALQQPDKQLHLKLRLLQLQREQEAEEATGELDREAATSSASGAGAASLYAALAAIAKDEDGDDVLEGTIRGGRTVVGRVPALQAAKPGAMAATVEQEVAARAPQTLQAPKATPMPMLSAWGRPPHKPWGVAPSAAPSAAGSPERSALASSSGAGASPDSSAGGNTATAGGVALGSARPLNYAAVVAGLSTCQGVQSSPAAVPNTASACVAATMESLEHSIDERDSPRRRSRGRRGRRGRKTSDGPVAEEVQP</sequence>
<dbReference type="SMART" id="SM00577">
    <property type="entry name" value="CPDc"/>
    <property type="match status" value="1"/>
</dbReference>
<organism evidence="3 4">
    <name type="scientific">Chlamydomonas schloesseri</name>
    <dbReference type="NCBI Taxonomy" id="2026947"/>
    <lineage>
        <taxon>Eukaryota</taxon>
        <taxon>Viridiplantae</taxon>
        <taxon>Chlorophyta</taxon>
        <taxon>core chlorophytes</taxon>
        <taxon>Chlorophyceae</taxon>
        <taxon>CS clade</taxon>
        <taxon>Chlamydomonadales</taxon>
        <taxon>Chlamydomonadaceae</taxon>
        <taxon>Chlamydomonas</taxon>
    </lineage>
</organism>
<feature type="domain" description="FCP1 homology" evidence="2">
    <location>
        <begin position="104"/>
        <end position="262"/>
    </location>
</feature>
<dbReference type="CDD" id="cd07521">
    <property type="entry name" value="HAD_FCP1-like"/>
    <property type="match status" value="1"/>
</dbReference>
<dbReference type="PROSITE" id="PS50969">
    <property type="entry name" value="FCP1"/>
    <property type="match status" value="1"/>
</dbReference>
<feature type="region of interest" description="Disordered" evidence="1">
    <location>
        <begin position="1"/>
        <end position="104"/>
    </location>
</feature>
<reference evidence="3" key="1">
    <citation type="journal article" date="2020" name="bioRxiv">
        <title>Comparative genomics of Chlamydomonas.</title>
        <authorList>
            <person name="Craig R.J."/>
            <person name="Hasan A.R."/>
            <person name="Ness R.W."/>
            <person name="Keightley P.D."/>
        </authorList>
    </citation>
    <scope>NUCLEOTIDE SEQUENCE</scope>
    <source>
        <strain evidence="3">CCAP 11/173</strain>
    </source>
</reference>
<feature type="compositionally biased region" description="Low complexity" evidence="1">
    <location>
        <begin position="590"/>
        <end position="623"/>
    </location>
</feature>
<evidence type="ECO:0000256" key="1">
    <source>
        <dbReference type="SAM" id="MobiDB-lite"/>
    </source>
</evidence>
<feature type="region of interest" description="Disordered" evidence="1">
    <location>
        <begin position="317"/>
        <end position="443"/>
    </location>
</feature>
<comment type="caution">
    <text evidence="3">The sequence shown here is derived from an EMBL/GenBank/DDBJ whole genome shotgun (WGS) entry which is preliminary data.</text>
</comment>
<dbReference type="Proteomes" id="UP000613740">
    <property type="component" value="Unassembled WGS sequence"/>
</dbReference>
<dbReference type="PANTHER" id="PTHR12210">
    <property type="entry name" value="DULLARD PROTEIN PHOSPHATASE"/>
    <property type="match status" value="1"/>
</dbReference>
<dbReference type="InterPro" id="IPR050365">
    <property type="entry name" value="TIM50"/>
</dbReference>
<feature type="region of interest" description="Disordered" evidence="1">
    <location>
        <begin position="674"/>
        <end position="711"/>
    </location>
</feature>
<feature type="compositionally biased region" description="Basic residues" evidence="1">
    <location>
        <begin position="687"/>
        <end position="698"/>
    </location>
</feature>
<dbReference type="EMBL" id="JAEHOD010000011">
    <property type="protein sequence ID" value="KAG2450504.1"/>
    <property type="molecule type" value="Genomic_DNA"/>
</dbReference>